<feature type="region of interest" description="Disordered" evidence="1">
    <location>
        <begin position="167"/>
        <end position="194"/>
    </location>
</feature>
<evidence type="ECO:0008006" key="4">
    <source>
        <dbReference type="Google" id="ProtNLM"/>
    </source>
</evidence>
<reference evidence="2" key="2">
    <citation type="journal article" date="2022" name="Hortic Res">
        <title>The genome of Dioscorea zingiberensis sheds light on the biosynthesis, origin and evolution of the medicinally important diosgenin saponins.</title>
        <authorList>
            <person name="Li Y."/>
            <person name="Tan C."/>
            <person name="Li Z."/>
            <person name="Guo J."/>
            <person name="Li S."/>
            <person name="Chen X."/>
            <person name="Wang C."/>
            <person name="Dai X."/>
            <person name="Yang H."/>
            <person name="Song W."/>
            <person name="Hou L."/>
            <person name="Xu J."/>
            <person name="Tong Z."/>
            <person name="Xu A."/>
            <person name="Yuan X."/>
            <person name="Wang W."/>
            <person name="Yang Q."/>
            <person name="Chen L."/>
            <person name="Sun Z."/>
            <person name="Wang K."/>
            <person name="Pan B."/>
            <person name="Chen J."/>
            <person name="Bao Y."/>
            <person name="Liu F."/>
            <person name="Qi X."/>
            <person name="Gang D.R."/>
            <person name="Wen J."/>
            <person name="Li J."/>
        </authorList>
    </citation>
    <scope>NUCLEOTIDE SEQUENCE</scope>
    <source>
        <strain evidence="2">Dzin_1.0</strain>
    </source>
</reference>
<name>A0A9D5CGQ0_9LILI</name>
<evidence type="ECO:0000313" key="2">
    <source>
        <dbReference type="EMBL" id="KAJ0972956.1"/>
    </source>
</evidence>
<evidence type="ECO:0000313" key="3">
    <source>
        <dbReference type="Proteomes" id="UP001085076"/>
    </source>
</evidence>
<proteinExistence type="predicted"/>
<dbReference type="EMBL" id="JAGGNH010000005">
    <property type="protein sequence ID" value="KAJ0972956.1"/>
    <property type="molecule type" value="Genomic_DNA"/>
</dbReference>
<feature type="compositionally biased region" description="Basic and acidic residues" evidence="1">
    <location>
        <begin position="167"/>
        <end position="176"/>
    </location>
</feature>
<organism evidence="2 3">
    <name type="scientific">Dioscorea zingiberensis</name>
    <dbReference type="NCBI Taxonomy" id="325984"/>
    <lineage>
        <taxon>Eukaryota</taxon>
        <taxon>Viridiplantae</taxon>
        <taxon>Streptophyta</taxon>
        <taxon>Embryophyta</taxon>
        <taxon>Tracheophyta</taxon>
        <taxon>Spermatophyta</taxon>
        <taxon>Magnoliopsida</taxon>
        <taxon>Liliopsida</taxon>
        <taxon>Dioscoreales</taxon>
        <taxon>Dioscoreaceae</taxon>
        <taxon>Dioscorea</taxon>
    </lineage>
</organism>
<gene>
    <name evidence="2" type="ORF">J5N97_020915</name>
</gene>
<dbReference type="Proteomes" id="UP001085076">
    <property type="component" value="Miscellaneous, Linkage group lg05"/>
</dbReference>
<sequence>MKERFMLEKTWMVKLLQDELFVVEFPTPNLAWEVEKMENIHLPGFILKLWLWLADLGALERANGEERWISTQSLPLFCWNCDIVLGSQHAWGRGRKVTLYSDETRINHGSSDVRPTNSVVDANKDANIGAFDIFDEDNDKDEVGIDSIVDKDKMAINTTTDKDKVAIHSTDSKANEDDQVASTMDTNRDNDDDVDDYPYENVEVKIDVMCVLLRLLLGLRSSEVLSNCSHILILKRKLWLFEDLSIKWWRWRNSRVFVVGHWRNCKVFG</sequence>
<dbReference type="AlphaFoldDB" id="A0A9D5CGQ0"/>
<protein>
    <recommendedName>
        <fullName evidence="4">DUF4283 domain-containing protein</fullName>
    </recommendedName>
</protein>
<comment type="caution">
    <text evidence="2">The sequence shown here is derived from an EMBL/GenBank/DDBJ whole genome shotgun (WGS) entry which is preliminary data.</text>
</comment>
<accession>A0A9D5CGQ0</accession>
<reference evidence="2" key="1">
    <citation type="submission" date="2021-03" db="EMBL/GenBank/DDBJ databases">
        <authorList>
            <person name="Li Z."/>
            <person name="Yang C."/>
        </authorList>
    </citation>
    <scope>NUCLEOTIDE SEQUENCE</scope>
    <source>
        <strain evidence="2">Dzin_1.0</strain>
        <tissue evidence="2">Leaf</tissue>
    </source>
</reference>
<evidence type="ECO:0000256" key="1">
    <source>
        <dbReference type="SAM" id="MobiDB-lite"/>
    </source>
</evidence>
<keyword evidence="3" id="KW-1185">Reference proteome</keyword>